<dbReference type="InterPro" id="IPR012476">
    <property type="entry name" value="GLE1"/>
</dbReference>
<evidence type="ECO:0000256" key="9">
    <source>
        <dbReference type="ARBA" id="ARBA00023054"/>
    </source>
</evidence>
<evidence type="ECO:0000256" key="7">
    <source>
        <dbReference type="ARBA" id="ARBA00022927"/>
    </source>
</evidence>
<keyword evidence="5" id="KW-0813">Transport</keyword>
<keyword evidence="12" id="KW-0539">Nucleus</keyword>
<dbReference type="InterPro" id="IPR038506">
    <property type="entry name" value="GLE1-like_sf"/>
</dbReference>
<dbReference type="Gene3D" id="1.25.40.510">
    <property type="entry name" value="GLE1-like"/>
    <property type="match status" value="1"/>
</dbReference>
<dbReference type="Pfam" id="PF07817">
    <property type="entry name" value="GLE1"/>
    <property type="match status" value="1"/>
</dbReference>
<evidence type="ECO:0000313" key="19">
    <source>
        <dbReference type="Proteomes" id="UP000006310"/>
    </source>
</evidence>
<keyword evidence="8" id="KW-0811">Translocation</keyword>
<dbReference type="GO" id="GO:0031369">
    <property type="term" value="F:translation initiation factor binding"/>
    <property type="evidence" value="ECO:0007669"/>
    <property type="project" value="EnsemblFungi"/>
</dbReference>
<dbReference type="RefSeq" id="XP_022462176.1">
    <property type="nucleotide sequence ID" value="XM_022606663.1"/>
</dbReference>
<evidence type="ECO:0000256" key="16">
    <source>
        <dbReference type="ARBA" id="ARBA00075681"/>
    </source>
</evidence>
<comment type="subcellular location">
    <subcellularLocation>
        <location evidence="1">Nucleus membrane</location>
        <topology evidence="1">Peripheral membrane protein</topology>
        <orientation evidence="1">Cytoplasmic side</orientation>
    </subcellularLocation>
    <subcellularLocation>
        <location evidence="3">Nucleus membrane</location>
        <topology evidence="3">Peripheral membrane protein</topology>
        <orientation evidence="3">Nucleoplasmic side</orientation>
    </subcellularLocation>
    <subcellularLocation>
        <location evidence="2">Nucleus</location>
        <location evidence="2">Nuclear pore complex</location>
    </subcellularLocation>
</comment>
<sequence>MNPQLENLLLKLDIGSKFPFSLNEPVKVRLPRGPLEEPAYKLSDDENFSSDRDELDNPMPVLPIIALSDLQGVFKDKLARIRSANENQVAVITEEKRQLEIARKREEERLKAERELREKREREERERREREAAKSRKRQEEEEREERKRQEQLKIESAKREASQGKYVTSRTKIEETFWHYKNKVVEIKQTIAEPAKALPKDIKSLLSQHKRKINPKFGQLTNSLQQLTAIKNELNNLIGQCKAAPNPLIYPWILNFCAKAIVHQAETEVRVKPESATPLAKLSCFLLQQFPELGELLMARFVKKCPYVIGYTCAIETEKGRSSMGWKRKSDDKWESDTSYDERMAGMMTLFAAITMLPESNQQPVNEKWSVVASWQIVARMANLPTASLTNTHFILLGAWWDSCAFEFLGTFGNQADKLLRLVGDALTQSVNEHKFVGAARLRILYEDYVQNRTIKQFQPMDQ</sequence>
<dbReference type="FunFam" id="1.25.40.510:FF:000003">
    <property type="entry name" value="Nucleoporin GLE1"/>
    <property type="match status" value="1"/>
</dbReference>
<evidence type="ECO:0000256" key="10">
    <source>
        <dbReference type="ARBA" id="ARBA00023132"/>
    </source>
</evidence>
<dbReference type="GO" id="GO:0006449">
    <property type="term" value="P:regulation of translational termination"/>
    <property type="evidence" value="ECO:0007669"/>
    <property type="project" value="EnsemblFungi"/>
</dbReference>
<evidence type="ECO:0000256" key="13">
    <source>
        <dbReference type="ARBA" id="ARBA00026227"/>
    </source>
</evidence>
<evidence type="ECO:0000256" key="15">
    <source>
        <dbReference type="ARBA" id="ARBA00075092"/>
    </source>
</evidence>
<dbReference type="GO" id="GO:0006446">
    <property type="term" value="P:regulation of translational initiation"/>
    <property type="evidence" value="ECO:0007669"/>
    <property type="project" value="EnsemblFungi"/>
</dbReference>
<evidence type="ECO:0000256" key="4">
    <source>
        <dbReference type="ARBA" id="ARBA00011056"/>
    </source>
</evidence>
<keyword evidence="9" id="KW-0175">Coiled coil</keyword>
<dbReference type="STRING" id="1071383.J7QZL7"/>
<dbReference type="PANTHER" id="PTHR12960:SF0">
    <property type="entry name" value="MRNA EXPORT FACTOR GLE1"/>
    <property type="match status" value="1"/>
</dbReference>
<dbReference type="eggNOG" id="KOG2412">
    <property type="taxonomic scope" value="Eukaryota"/>
</dbReference>
<keyword evidence="19" id="KW-1185">Reference proteome</keyword>
<dbReference type="Proteomes" id="UP000006310">
    <property type="component" value="Chromosome 1"/>
</dbReference>
<dbReference type="GO" id="GO:0015031">
    <property type="term" value="P:protein transport"/>
    <property type="evidence" value="ECO:0007669"/>
    <property type="project" value="UniProtKB-KW"/>
</dbReference>
<evidence type="ECO:0000256" key="1">
    <source>
        <dbReference type="ARBA" id="ARBA00004335"/>
    </source>
</evidence>
<evidence type="ECO:0000256" key="14">
    <source>
        <dbReference type="ARBA" id="ARBA00029983"/>
    </source>
</evidence>
<keyword evidence="10" id="KW-0906">Nuclear pore complex</keyword>
<keyword evidence="6" id="KW-0509">mRNA transport</keyword>
<name>J7QZL7_HUIN7</name>
<dbReference type="GO" id="GO:0008047">
    <property type="term" value="F:enzyme activator activity"/>
    <property type="evidence" value="ECO:0007669"/>
    <property type="project" value="EnsemblFungi"/>
</dbReference>
<feature type="region of interest" description="Disordered" evidence="17">
    <location>
        <begin position="111"/>
        <end position="166"/>
    </location>
</feature>
<organism evidence="18 19">
    <name type="scientific">Huiozyma naganishii (strain ATCC MYA-139 / BCRC 22969 / CBS 8797 / KCTC 17520 / NBRC 10181 / NCYC 3082 / Yp74L-3)</name>
    <name type="common">Yeast</name>
    <name type="synonym">Kazachstania naganishii</name>
    <dbReference type="NCBI Taxonomy" id="1071383"/>
    <lineage>
        <taxon>Eukaryota</taxon>
        <taxon>Fungi</taxon>
        <taxon>Dikarya</taxon>
        <taxon>Ascomycota</taxon>
        <taxon>Saccharomycotina</taxon>
        <taxon>Saccharomycetes</taxon>
        <taxon>Saccharomycetales</taxon>
        <taxon>Saccharomycetaceae</taxon>
        <taxon>Huiozyma</taxon>
    </lineage>
</organism>
<evidence type="ECO:0000256" key="3">
    <source>
        <dbReference type="ARBA" id="ARBA00004620"/>
    </source>
</evidence>
<gene>
    <name evidence="18" type="primary">KNAG0A02410</name>
    <name evidence="18" type="ordered locus">KNAG_0A02410</name>
</gene>
<keyword evidence="7" id="KW-0653">Protein transport</keyword>
<dbReference type="GO" id="GO:0006409">
    <property type="term" value="P:tRNA export from nucleus"/>
    <property type="evidence" value="ECO:0007669"/>
    <property type="project" value="EnsemblFungi"/>
</dbReference>
<evidence type="ECO:0000256" key="5">
    <source>
        <dbReference type="ARBA" id="ARBA00022448"/>
    </source>
</evidence>
<evidence type="ECO:0000256" key="6">
    <source>
        <dbReference type="ARBA" id="ARBA00022816"/>
    </source>
</evidence>
<keyword evidence="11" id="KW-0472">Membrane</keyword>
<dbReference type="EMBL" id="HE978314">
    <property type="protein sequence ID" value="CCK67930.1"/>
    <property type="molecule type" value="Genomic_DNA"/>
</dbReference>
<dbReference type="HOGENOM" id="CLU_029651_0_0_1"/>
<proteinExistence type="inferred from homology"/>
<dbReference type="GO" id="GO:0005543">
    <property type="term" value="F:phospholipid binding"/>
    <property type="evidence" value="ECO:0007669"/>
    <property type="project" value="EnsemblFungi"/>
</dbReference>
<dbReference type="GO" id="GO:0031965">
    <property type="term" value="C:nuclear membrane"/>
    <property type="evidence" value="ECO:0007669"/>
    <property type="project" value="UniProtKB-SubCell"/>
</dbReference>
<dbReference type="GO" id="GO:0005737">
    <property type="term" value="C:cytoplasm"/>
    <property type="evidence" value="ECO:0007669"/>
    <property type="project" value="EnsemblFungi"/>
</dbReference>
<dbReference type="GO" id="GO:0016973">
    <property type="term" value="P:poly(A)+ mRNA export from nucleus"/>
    <property type="evidence" value="ECO:0007669"/>
    <property type="project" value="EnsemblFungi"/>
</dbReference>
<evidence type="ECO:0000313" key="18">
    <source>
        <dbReference type="EMBL" id="CCK67930.1"/>
    </source>
</evidence>
<dbReference type="GeneID" id="34523565"/>
<dbReference type="AlphaFoldDB" id="J7QZL7"/>
<protein>
    <recommendedName>
        <fullName evidence="13">mRNA export factor GLE1</fullName>
    </recommendedName>
    <alternativeName>
        <fullName evidence="15">Nuclear pore protein GLE1</fullName>
    </alternativeName>
    <alternativeName>
        <fullName evidence="14">Nucleoporin GLE1</fullName>
    </alternativeName>
    <alternativeName>
        <fullName evidence="16">RNA export factor GLE1</fullName>
    </alternativeName>
</protein>
<reference evidence="18 19" key="1">
    <citation type="journal article" date="2011" name="Proc. Natl. Acad. Sci. U.S.A.">
        <title>Evolutionary erosion of yeast sex chromosomes by mating-type switching accidents.</title>
        <authorList>
            <person name="Gordon J.L."/>
            <person name="Armisen D."/>
            <person name="Proux-Wera E."/>
            <person name="Oheigeartaigh S.S."/>
            <person name="Byrne K.P."/>
            <person name="Wolfe K.H."/>
        </authorList>
    </citation>
    <scope>NUCLEOTIDE SEQUENCE [LARGE SCALE GENOMIC DNA]</scope>
    <source>
        <strain evidence="19">ATCC MYA-139 / BCRC 22969 / CBS 8797 / CCRC 22969 / KCTC 17520 / NBRC 10181 / NCYC 3082</strain>
    </source>
</reference>
<evidence type="ECO:0000256" key="11">
    <source>
        <dbReference type="ARBA" id="ARBA00023136"/>
    </source>
</evidence>
<evidence type="ECO:0000256" key="12">
    <source>
        <dbReference type="ARBA" id="ARBA00023242"/>
    </source>
</evidence>
<dbReference type="PANTHER" id="PTHR12960">
    <property type="entry name" value="GLE-1-RELATED"/>
    <property type="match status" value="1"/>
</dbReference>
<dbReference type="OMA" id="QKKCPWV"/>
<dbReference type="GO" id="GO:0000822">
    <property type="term" value="F:inositol hexakisphosphate binding"/>
    <property type="evidence" value="ECO:0007669"/>
    <property type="project" value="EnsemblFungi"/>
</dbReference>
<evidence type="ECO:0000256" key="2">
    <source>
        <dbReference type="ARBA" id="ARBA00004567"/>
    </source>
</evidence>
<accession>J7QZL7</accession>
<comment type="similarity">
    <text evidence="4">Belongs to the GLE1 family.</text>
</comment>
<feature type="compositionally biased region" description="Basic and acidic residues" evidence="17">
    <location>
        <begin position="111"/>
        <end position="163"/>
    </location>
</feature>
<reference evidence="19" key="2">
    <citation type="submission" date="2012-08" db="EMBL/GenBank/DDBJ databases">
        <title>Genome sequence of Kazachstania naganishii.</title>
        <authorList>
            <person name="Gordon J.L."/>
            <person name="Armisen D."/>
            <person name="Proux-Wera E."/>
            <person name="OhEigeartaigh S.S."/>
            <person name="Byrne K.P."/>
            <person name="Wolfe K.H."/>
        </authorList>
    </citation>
    <scope>NUCLEOTIDE SEQUENCE [LARGE SCALE GENOMIC DNA]</scope>
    <source>
        <strain evidence="19">ATCC MYA-139 / BCRC 22969 / CBS 8797 / CCRC 22969 / KCTC 17520 / NBRC 10181 / NCYC 3082</strain>
    </source>
</reference>
<dbReference type="KEGG" id="kng:KNAG_0A02410"/>
<dbReference type="OrthoDB" id="420884at2759"/>
<evidence type="ECO:0000256" key="17">
    <source>
        <dbReference type="SAM" id="MobiDB-lite"/>
    </source>
</evidence>
<evidence type="ECO:0000256" key="8">
    <source>
        <dbReference type="ARBA" id="ARBA00023010"/>
    </source>
</evidence>
<dbReference type="GO" id="GO:0044614">
    <property type="term" value="C:nuclear pore cytoplasmic filaments"/>
    <property type="evidence" value="ECO:0007669"/>
    <property type="project" value="EnsemblFungi"/>
</dbReference>